<evidence type="ECO:0000313" key="2">
    <source>
        <dbReference type="Proteomes" id="UP001057402"/>
    </source>
</evidence>
<name>A0ACB9P073_9MYRT</name>
<comment type="caution">
    <text evidence="1">The sequence shown here is derived from an EMBL/GenBank/DDBJ whole genome shotgun (WGS) entry which is preliminary data.</text>
</comment>
<protein>
    <submittedName>
        <fullName evidence="1">Uncharacterized protein</fullName>
    </submittedName>
</protein>
<dbReference type="Proteomes" id="UP001057402">
    <property type="component" value="Chromosome 7"/>
</dbReference>
<keyword evidence="2" id="KW-1185">Reference proteome</keyword>
<organism evidence="1 2">
    <name type="scientific">Melastoma candidum</name>
    <dbReference type="NCBI Taxonomy" id="119954"/>
    <lineage>
        <taxon>Eukaryota</taxon>
        <taxon>Viridiplantae</taxon>
        <taxon>Streptophyta</taxon>
        <taxon>Embryophyta</taxon>
        <taxon>Tracheophyta</taxon>
        <taxon>Spermatophyta</taxon>
        <taxon>Magnoliopsida</taxon>
        <taxon>eudicotyledons</taxon>
        <taxon>Gunneridae</taxon>
        <taxon>Pentapetalae</taxon>
        <taxon>rosids</taxon>
        <taxon>malvids</taxon>
        <taxon>Myrtales</taxon>
        <taxon>Melastomataceae</taxon>
        <taxon>Melastomatoideae</taxon>
        <taxon>Melastomateae</taxon>
        <taxon>Melastoma</taxon>
    </lineage>
</organism>
<reference evidence="2" key="1">
    <citation type="journal article" date="2023" name="Front. Plant Sci.">
        <title>Chromosomal-level genome assembly of Melastoma candidum provides insights into trichome evolution.</title>
        <authorList>
            <person name="Zhong Y."/>
            <person name="Wu W."/>
            <person name="Sun C."/>
            <person name="Zou P."/>
            <person name="Liu Y."/>
            <person name="Dai S."/>
            <person name="Zhou R."/>
        </authorList>
    </citation>
    <scope>NUCLEOTIDE SEQUENCE [LARGE SCALE GENOMIC DNA]</scope>
</reference>
<evidence type="ECO:0000313" key="1">
    <source>
        <dbReference type="EMBL" id="KAI4339905.1"/>
    </source>
</evidence>
<sequence>MPPSATTTAFILHLLISSLLFLTTHPSSLSSSSPDDDSAVAGLFEAWCWEHNRTYTSPQQRLHRYRVFLDNLEFIWRHNSLENRSYSLGLNGFADLTHQEFRDSRLGLGGLLADGAWLSGDGGVGDSPVSGIKIELPSSVDWRNKGAVTPVKDQGNCGACWSFSATGAIEGINKIVTGSLVSLSEQELVDCDGDSNQGCNGGLMDYAFRFVVKNHGIDTENDYPYTGREAPCNKNKLKRHVVTIDGHSDVPANNEELLLKAVASQPVSVGICGSERAFQLYSKGIFDGPCSDALDHAVLIVGYGLEDGNDHSGFHGIMVRALPVHVQAVAKEWEVEAILTLILLNGGRLVERVVGTGRDNVARLVTKHAAAVASAESTHTRMYYPYVQQK</sequence>
<accession>A0ACB9P073</accession>
<dbReference type="EMBL" id="CM042886">
    <property type="protein sequence ID" value="KAI4339905.1"/>
    <property type="molecule type" value="Genomic_DNA"/>
</dbReference>
<proteinExistence type="predicted"/>
<gene>
    <name evidence="1" type="ORF">MLD38_024790</name>
</gene>